<reference evidence="1" key="2">
    <citation type="submission" date="2023-01" db="EMBL/GenBank/DDBJ databases">
        <title>Draft genome sequence of Portibacter lacus strain NBRC 108769.</title>
        <authorList>
            <person name="Sun Q."/>
            <person name="Mori K."/>
        </authorList>
    </citation>
    <scope>NUCLEOTIDE SEQUENCE</scope>
    <source>
        <strain evidence="1">NBRC 108769</strain>
    </source>
</reference>
<dbReference type="Gene3D" id="3.30.530.20">
    <property type="match status" value="1"/>
</dbReference>
<dbReference type="Proteomes" id="UP001156666">
    <property type="component" value="Unassembled WGS sequence"/>
</dbReference>
<dbReference type="InterPro" id="IPR019587">
    <property type="entry name" value="Polyketide_cyclase/dehydratase"/>
</dbReference>
<dbReference type="CDD" id="cd08865">
    <property type="entry name" value="SRPBCC_10"/>
    <property type="match status" value="1"/>
</dbReference>
<keyword evidence="2" id="KW-1185">Reference proteome</keyword>
<dbReference type="AlphaFoldDB" id="A0AA37WFN4"/>
<dbReference type="Pfam" id="PF10604">
    <property type="entry name" value="Polyketide_cyc2"/>
    <property type="match status" value="1"/>
</dbReference>
<reference evidence="1" key="1">
    <citation type="journal article" date="2014" name="Int. J. Syst. Evol. Microbiol.">
        <title>Complete genome sequence of Corynebacterium casei LMG S-19264T (=DSM 44701T), isolated from a smear-ripened cheese.</title>
        <authorList>
            <consortium name="US DOE Joint Genome Institute (JGI-PGF)"/>
            <person name="Walter F."/>
            <person name="Albersmeier A."/>
            <person name="Kalinowski J."/>
            <person name="Ruckert C."/>
        </authorList>
    </citation>
    <scope>NUCLEOTIDE SEQUENCE</scope>
    <source>
        <strain evidence="1">NBRC 108769</strain>
    </source>
</reference>
<gene>
    <name evidence="1" type="ORF">GCM10007940_35740</name>
</gene>
<dbReference type="EMBL" id="BSOH01000023">
    <property type="protein sequence ID" value="GLR18958.1"/>
    <property type="molecule type" value="Genomic_DNA"/>
</dbReference>
<dbReference type="SUPFAM" id="SSF55961">
    <property type="entry name" value="Bet v1-like"/>
    <property type="match status" value="1"/>
</dbReference>
<sequence>MVDIVTQVEIDKPISLVSAYASDPDNTTSWYVNIDSIEWITPKPLQVGSLLAFKARFLGKDLSYTYEVVESIPNKKFVMRTADGPFPMETTYTWEALSAEKTKMTLRNRGNPTGFKVFLAPLMKMAMRRANNNDLQKLKEILESI</sequence>
<name>A0AA37WFN4_9BACT</name>
<comment type="caution">
    <text evidence="1">The sequence shown here is derived from an EMBL/GenBank/DDBJ whole genome shotgun (WGS) entry which is preliminary data.</text>
</comment>
<dbReference type="RefSeq" id="WP_348535577.1">
    <property type="nucleotide sequence ID" value="NZ_BSOH01000023.1"/>
</dbReference>
<evidence type="ECO:0000313" key="1">
    <source>
        <dbReference type="EMBL" id="GLR18958.1"/>
    </source>
</evidence>
<evidence type="ECO:0000313" key="2">
    <source>
        <dbReference type="Proteomes" id="UP001156666"/>
    </source>
</evidence>
<protein>
    <submittedName>
        <fullName evidence="1">ATPase</fullName>
    </submittedName>
</protein>
<organism evidence="1 2">
    <name type="scientific">Portibacter lacus</name>
    <dbReference type="NCBI Taxonomy" id="1099794"/>
    <lineage>
        <taxon>Bacteria</taxon>
        <taxon>Pseudomonadati</taxon>
        <taxon>Bacteroidota</taxon>
        <taxon>Saprospiria</taxon>
        <taxon>Saprospirales</taxon>
        <taxon>Haliscomenobacteraceae</taxon>
        <taxon>Portibacter</taxon>
    </lineage>
</organism>
<proteinExistence type="predicted"/>
<accession>A0AA37WFN4</accession>
<dbReference type="InterPro" id="IPR023393">
    <property type="entry name" value="START-like_dom_sf"/>
</dbReference>